<organism evidence="1 2">
    <name type="scientific">Wuchereria bancrofti</name>
    <dbReference type="NCBI Taxonomy" id="6293"/>
    <lineage>
        <taxon>Eukaryota</taxon>
        <taxon>Metazoa</taxon>
        <taxon>Ecdysozoa</taxon>
        <taxon>Nematoda</taxon>
        <taxon>Chromadorea</taxon>
        <taxon>Rhabditida</taxon>
        <taxon>Spirurina</taxon>
        <taxon>Spiruromorpha</taxon>
        <taxon>Filarioidea</taxon>
        <taxon>Onchocercidae</taxon>
        <taxon>Wuchereria</taxon>
    </lineage>
</organism>
<accession>A0AAF5Q076</accession>
<proteinExistence type="predicted"/>
<name>A0AAF5Q076_WUCBA</name>
<dbReference type="WBParaSite" id="mrna-Wban_08091">
    <property type="protein sequence ID" value="mrna-Wban_08091"/>
    <property type="gene ID" value="Wban_08091"/>
</dbReference>
<evidence type="ECO:0000313" key="1">
    <source>
        <dbReference type="Proteomes" id="UP000093561"/>
    </source>
</evidence>
<reference evidence="1" key="1">
    <citation type="submission" date="2015-03" db="EMBL/GenBank/DDBJ databases">
        <title>Wuchereria bancrofti Genome Sequencing Papua New Guinea Strain.</title>
        <authorList>
            <person name="Small S.T."/>
            <person name="Serre D."/>
            <person name="Zimmerman P.A."/>
        </authorList>
    </citation>
    <scope>NUCLEOTIDE SEQUENCE [LARGE SCALE GENOMIC DNA]</scope>
    <source>
        <strain evidence="1">pt0022</strain>
    </source>
</reference>
<dbReference type="AlphaFoldDB" id="A0AAF5Q076"/>
<reference evidence="2" key="3">
    <citation type="submission" date="2024-02" db="UniProtKB">
        <authorList>
            <consortium name="WormBaseParasite"/>
        </authorList>
    </citation>
    <scope>IDENTIFICATION</scope>
    <source>
        <strain evidence="2">pt0022</strain>
    </source>
</reference>
<sequence length="80" mass="9354">TKQRKIYFQITKNSSSLSRLFHPRCDPHVLSIEQDPWNNLVRFGLATTGKGRSETYKCLHPANQFVFMCLGHPSEWVLQY</sequence>
<reference evidence="1" key="2">
    <citation type="journal article" date="2016" name="Mol. Ecol.">
        <title>Population genomics of the filarial nematode parasite Wuchereria bancrofti from mosquitoes.</title>
        <authorList>
            <person name="Small S.T."/>
            <person name="Reimer L.J."/>
            <person name="Tisch D.J."/>
            <person name="King C.L."/>
            <person name="Christensen B.M."/>
            <person name="Siba P.M."/>
            <person name="Kazura J.W."/>
            <person name="Serre D."/>
            <person name="Zimmerman P.A."/>
        </authorList>
    </citation>
    <scope>NUCLEOTIDE SEQUENCE</scope>
    <source>
        <strain evidence="1">pt0022</strain>
    </source>
</reference>
<evidence type="ECO:0000313" key="2">
    <source>
        <dbReference type="WBParaSite" id="mrna-Wban_08091"/>
    </source>
</evidence>
<protein>
    <submittedName>
        <fullName evidence="2">Uncharacterized protein</fullName>
    </submittedName>
</protein>
<dbReference type="Proteomes" id="UP000093561">
    <property type="component" value="Unassembled WGS sequence"/>
</dbReference>